<evidence type="ECO:0000313" key="1">
    <source>
        <dbReference type="EMBL" id="EPR37869.1"/>
    </source>
</evidence>
<dbReference type="STRING" id="897.B2D07_14355"/>
<dbReference type="eggNOG" id="ENOG5032WXJ">
    <property type="taxonomic scope" value="Bacteria"/>
</dbReference>
<evidence type="ECO:0000313" key="2">
    <source>
        <dbReference type="Proteomes" id="UP000014977"/>
    </source>
</evidence>
<name>S7UUV7_DESML</name>
<dbReference type="OrthoDB" id="5396767at2"/>
<proteinExistence type="predicted"/>
<reference evidence="1 2" key="1">
    <citation type="journal article" date="2013" name="Genome Announc.">
        <title>Draft genome sequences for three mercury-methylating, sulfate-reducing bacteria.</title>
        <authorList>
            <person name="Brown S.D."/>
            <person name="Hurt R.A.Jr."/>
            <person name="Gilmour C.C."/>
            <person name="Elias D.A."/>
        </authorList>
    </citation>
    <scope>NUCLEOTIDE SEQUENCE [LARGE SCALE GENOMIC DNA]</scope>
    <source>
        <strain evidence="1 2">DSM 2059</strain>
    </source>
</reference>
<gene>
    <name evidence="1" type="ORF">dsmv_2909</name>
</gene>
<comment type="caution">
    <text evidence="1">The sequence shown here is derived from an EMBL/GenBank/DDBJ whole genome shotgun (WGS) entry which is preliminary data.</text>
</comment>
<dbReference type="EMBL" id="ATHJ01000096">
    <property type="protein sequence ID" value="EPR37869.1"/>
    <property type="molecule type" value="Genomic_DNA"/>
</dbReference>
<dbReference type="RefSeq" id="WP_020877976.1">
    <property type="nucleotide sequence ID" value="NZ_ATHJ01000096.1"/>
</dbReference>
<sequence>MASSIPRIQVPPEAWQDLTILFQKGIRVDIETGCTVRSLLLDQWHLPPEVVTERISTLFLNGKPVDDMDEARVRDGAILALSSAMPGLVGAVMRRGGFYAALRSGITYHETTANVDVRNGSITVKLFNMLIGELGPLFLQRGFRVSRQDLPDSIPSGSEDVDEPNSEVFIIASPPSSC</sequence>
<organism evidence="1 2">
    <name type="scientific">Desulfococcus multivorans DSM 2059</name>
    <dbReference type="NCBI Taxonomy" id="1121405"/>
    <lineage>
        <taxon>Bacteria</taxon>
        <taxon>Pseudomonadati</taxon>
        <taxon>Thermodesulfobacteriota</taxon>
        <taxon>Desulfobacteria</taxon>
        <taxon>Desulfobacterales</taxon>
        <taxon>Desulfococcaceae</taxon>
        <taxon>Desulfococcus</taxon>
    </lineage>
</organism>
<dbReference type="Proteomes" id="UP000014977">
    <property type="component" value="Unassembled WGS sequence"/>
</dbReference>
<accession>S7UUV7</accession>
<keyword evidence="2" id="KW-1185">Reference proteome</keyword>
<protein>
    <submittedName>
        <fullName evidence="1">Uncharacterized protein</fullName>
    </submittedName>
</protein>
<dbReference type="AlphaFoldDB" id="S7UUV7"/>